<sequence length="332" mass="36510">MQVNAISSYNKGFTGVNDKIDEAIVQDDNVIRKYAYYQTLHNVKDKKHKKIANALWYSIPIAAGLSTAALTKGKVILFGKDIGGRAAKLAAGLFAGALPWAITLGTADAVVGANNLALKKSEKVRELESKHSILTFMGVIAAGTAALIGVPKLAAKLLNKIGPKTFAKLGNGAEKFAKIINKPKTPKFIQKPIQSISKNAPSLIKDGAELLLSAAPTALLFTAFFHSLNHNIDKKREFNKNYSMLKETQLNLAKARMNELKLENDFLKQSSENKENIEILNDNLKDMPEEVIEKIEQKRAERANEEIQEKVDEIAEESKDSPKAEVEEEKEA</sequence>
<dbReference type="AlphaFoldDB" id="A0A9D1EXF3"/>
<keyword evidence="2" id="KW-0812">Transmembrane</keyword>
<feature type="region of interest" description="Disordered" evidence="1">
    <location>
        <begin position="297"/>
        <end position="332"/>
    </location>
</feature>
<comment type="caution">
    <text evidence="3">The sequence shown here is derived from an EMBL/GenBank/DDBJ whole genome shotgun (WGS) entry which is preliminary data.</text>
</comment>
<gene>
    <name evidence="3" type="ORF">IAC10_03500</name>
</gene>
<feature type="transmembrane region" description="Helical" evidence="2">
    <location>
        <begin position="132"/>
        <end position="150"/>
    </location>
</feature>
<evidence type="ECO:0000313" key="4">
    <source>
        <dbReference type="Proteomes" id="UP000823928"/>
    </source>
</evidence>
<keyword evidence="2" id="KW-1133">Transmembrane helix</keyword>
<keyword evidence="2" id="KW-0472">Membrane</keyword>
<feature type="transmembrane region" description="Helical" evidence="2">
    <location>
        <begin position="210"/>
        <end position="228"/>
    </location>
</feature>
<feature type="transmembrane region" description="Helical" evidence="2">
    <location>
        <begin position="91"/>
        <end position="111"/>
    </location>
</feature>
<feature type="compositionally biased region" description="Basic and acidic residues" evidence="1">
    <location>
        <begin position="297"/>
        <end position="325"/>
    </location>
</feature>
<dbReference type="Proteomes" id="UP000823928">
    <property type="component" value="Unassembled WGS sequence"/>
</dbReference>
<evidence type="ECO:0000256" key="2">
    <source>
        <dbReference type="SAM" id="Phobius"/>
    </source>
</evidence>
<name>A0A9D1EXF3_9BACT</name>
<protein>
    <submittedName>
        <fullName evidence="3">Uncharacterized protein</fullName>
    </submittedName>
</protein>
<feature type="transmembrane region" description="Helical" evidence="2">
    <location>
        <begin position="54"/>
        <end position="71"/>
    </location>
</feature>
<accession>A0A9D1EXF3</accession>
<reference evidence="3" key="2">
    <citation type="journal article" date="2021" name="PeerJ">
        <title>Extensive microbial diversity within the chicken gut microbiome revealed by metagenomics and culture.</title>
        <authorList>
            <person name="Gilroy R."/>
            <person name="Ravi A."/>
            <person name="Getino M."/>
            <person name="Pursley I."/>
            <person name="Horton D.L."/>
            <person name="Alikhan N.F."/>
            <person name="Baker D."/>
            <person name="Gharbi K."/>
            <person name="Hall N."/>
            <person name="Watson M."/>
            <person name="Adriaenssens E.M."/>
            <person name="Foster-Nyarko E."/>
            <person name="Jarju S."/>
            <person name="Secka A."/>
            <person name="Antonio M."/>
            <person name="Oren A."/>
            <person name="Chaudhuri R.R."/>
            <person name="La Ragione R."/>
            <person name="Hildebrand F."/>
            <person name="Pallen M.J."/>
        </authorList>
    </citation>
    <scope>NUCLEOTIDE SEQUENCE</scope>
    <source>
        <strain evidence="3">6276</strain>
    </source>
</reference>
<organism evidence="3 4">
    <name type="scientific">Candidatus Scatousia excrementigallinarum</name>
    <dbReference type="NCBI Taxonomy" id="2840935"/>
    <lineage>
        <taxon>Bacteria</taxon>
        <taxon>Candidatus Scatousia</taxon>
    </lineage>
</organism>
<dbReference type="EMBL" id="DVIU01000076">
    <property type="protein sequence ID" value="HIS35680.1"/>
    <property type="molecule type" value="Genomic_DNA"/>
</dbReference>
<proteinExistence type="predicted"/>
<evidence type="ECO:0000313" key="3">
    <source>
        <dbReference type="EMBL" id="HIS35680.1"/>
    </source>
</evidence>
<reference evidence="3" key="1">
    <citation type="submission" date="2020-10" db="EMBL/GenBank/DDBJ databases">
        <authorList>
            <person name="Gilroy R."/>
        </authorList>
    </citation>
    <scope>NUCLEOTIDE SEQUENCE</scope>
    <source>
        <strain evidence="3">6276</strain>
    </source>
</reference>
<evidence type="ECO:0000256" key="1">
    <source>
        <dbReference type="SAM" id="MobiDB-lite"/>
    </source>
</evidence>